<dbReference type="GO" id="GO:0016102">
    <property type="term" value="P:diterpenoid biosynthetic process"/>
    <property type="evidence" value="ECO:0007669"/>
    <property type="project" value="InterPro"/>
</dbReference>
<dbReference type="EMBL" id="CM007654">
    <property type="protein sequence ID" value="ONI13021.1"/>
    <property type="molecule type" value="Genomic_DNA"/>
</dbReference>
<dbReference type="GO" id="GO:0046246">
    <property type="term" value="P:terpene biosynthetic process"/>
    <property type="evidence" value="ECO:0000318"/>
    <property type="project" value="GO_Central"/>
</dbReference>
<dbReference type="FunFam" id="1.50.10.130:FF:000001">
    <property type="entry name" value="Isoprene synthase, chloroplastic"/>
    <property type="match status" value="1"/>
</dbReference>
<dbReference type="GO" id="GO:0000287">
    <property type="term" value="F:magnesium ion binding"/>
    <property type="evidence" value="ECO:0007669"/>
    <property type="project" value="InterPro"/>
</dbReference>
<dbReference type="InterPro" id="IPR008949">
    <property type="entry name" value="Isoprenoid_synthase_dom_sf"/>
</dbReference>
<gene>
    <name evidence="7" type="ORF">PRUPE_4G198000</name>
</gene>
<keyword evidence="3" id="KW-0460">Magnesium</keyword>
<sequence>MSFPVAAQVAQSAEPEIVRQTANYHPSIWGDRFLNYDEKSIQITYDHMQQQVDQLKVTVRKEVFTTSAGDFSHQLKLIDAVQRLGVAYHFEREIEEALQRVHVTYHDYDGGDLYAVALGFRLLRQHGFNVSCDIFNKFKDKNGNFKESLTADVPGMLSFYEAAHLRKHGEDILEEALVFTTTHLESAETTEARNPLALQITQALERPLRKGLERVCARGYMSIYQDDASHSEAILKLAKLDFNIVQSLHKKELSEIARWDINCMDELPDYMQVFYRTLLNVYDEIEEEMVKEGRSYRVYYAKEAVKAQARNYFAEAQWLHKDYIPSMEEYMSVATACVGNTLLSITSLVGMGDIVTKEAFEWLLNDPRILRASNIIFRLMDDLSGYEFEKEREHVASSIECYMKQYGVPEQEVLDIFNKQVKDLWKDINEEFLRPTDVPMPVLMRVLNLTRVVDLLYKGEDGYTHVGKVMKDSVASLFIEPVPL</sequence>
<dbReference type="SUPFAM" id="SSF48239">
    <property type="entry name" value="Terpenoid cyclases/Protein prenyltransferases"/>
    <property type="match status" value="1"/>
</dbReference>
<dbReference type="Proteomes" id="UP000006882">
    <property type="component" value="Chromosome G4"/>
</dbReference>
<dbReference type="SUPFAM" id="SSF48576">
    <property type="entry name" value="Terpenoid synthases"/>
    <property type="match status" value="1"/>
</dbReference>
<dbReference type="Gramene" id="ONI13021">
    <property type="protein sequence ID" value="ONI13021"/>
    <property type="gene ID" value="PRUPE_4G198000"/>
</dbReference>
<dbReference type="GO" id="GO:0010333">
    <property type="term" value="F:terpene synthase activity"/>
    <property type="evidence" value="ECO:0000318"/>
    <property type="project" value="GO_Central"/>
</dbReference>
<comment type="cofactor">
    <cofactor evidence="1">
        <name>Mg(2+)</name>
        <dbReference type="ChEBI" id="CHEBI:18420"/>
    </cofactor>
</comment>
<dbReference type="InterPro" id="IPR050148">
    <property type="entry name" value="Terpene_synthase-like"/>
</dbReference>
<evidence type="ECO:0000256" key="4">
    <source>
        <dbReference type="ARBA" id="ARBA00023239"/>
    </source>
</evidence>
<dbReference type="SFLD" id="SFLDG01019">
    <property type="entry name" value="Terpene_Cyclase_Like_1_C_Termi"/>
    <property type="match status" value="1"/>
</dbReference>
<organism evidence="7 8">
    <name type="scientific">Prunus persica</name>
    <name type="common">Peach</name>
    <name type="synonym">Amygdalus persica</name>
    <dbReference type="NCBI Taxonomy" id="3760"/>
    <lineage>
        <taxon>Eukaryota</taxon>
        <taxon>Viridiplantae</taxon>
        <taxon>Streptophyta</taxon>
        <taxon>Embryophyta</taxon>
        <taxon>Tracheophyta</taxon>
        <taxon>Spermatophyta</taxon>
        <taxon>Magnoliopsida</taxon>
        <taxon>eudicotyledons</taxon>
        <taxon>Gunneridae</taxon>
        <taxon>Pentapetalae</taxon>
        <taxon>rosids</taxon>
        <taxon>fabids</taxon>
        <taxon>Rosales</taxon>
        <taxon>Rosaceae</taxon>
        <taxon>Amygdaloideae</taxon>
        <taxon>Amygdaleae</taxon>
        <taxon>Prunus</taxon>
    </lineage>
</organism>
<keyword evidence="8" id="KW-1185">Reference proteome</keyword>
<keyword evidence="4" id="KW-0456">Lyase</keyword>
<proteinExistence type="predicted"/>
<evidence type="ECO:0000256" key="3">
    <source>
        <dbReference type="ARBA" id="ARBA00022842"/>
    </source>
</evidence>
<dbReference type="PANTHER" id="PTHR31225:SF251">
    <property type="entry name" value="(-)-GERMACRENE D SYNTHASE-LIKE ISOFORM X2"/>
    <property type="match status" value="1"/>
</dbReference>
<evidence type="ECO:0000313" key="8">
    <source>
        <dbReference type="Proteomes" id="UP000006882"/>
    </source>
</evidence>
<evidence type="ECO:0000259" key="6">
    <source>
        <dbReference type="Pfam" id="PF03936"/>
    </source>
</evidence>
<protein>
    <submittedName>
        <fullName evidence="7">Uncharacterized protein</fullName>
    </submittedName>
</protein>
<feature type="domain" description="Terpene synthase metal-binding" evidence="6">
    <location>
        <begin position="256"/>
        <end position="427"/>
    </location>
</feature>
<evidence type="ECO:0000256" key="2">
    <source>
        <dbReference type="ARBA" id="ARBA00022723"/>
    </source>
</evidence>
<dbReference type="Gene3D" id="1.10.600.10">
    <property type="entry name" value="Farnesyl Diphosphate Synthase"/>
    <property type="match status" value="2"/>
</dbReference>
<accession>A0A251PN64</accession>
<dbReference type="Pfam" id="PF03936">
    <property type="entry name" value="Terpene_synth_C"/>
    <property type="match status" value="1"/>
</dbReference>
<evidence type="ECO:0000256" key="1">
    <source>
        <dbReference type="ARBA" id="ARBA00001946"/>
    </source>
</evidence>
<dbReference type="PANTHER" id="PTHR31225">
    <property type="entry name" value="OS04G0344100 PROTEIN-RELATED"/>
    <property type="match status" value="1"/>
</dbReference>
<dbReference type="InterPro" id="IPR001906">
    <property type="entry name" value="Terpene_synth_N"/>
</dbReference>
<reference evidence="7 8" key="1">
    <citation type="journal article" date="2013" name="Nat. Genet.">
        <title>The high-quality draft genome of peach (Prunus persica) identifies unique patterns of genetic diversity, domestication and genome evolution.</title>
        <authorList>
            <consortium name="International Peach Genome Initiative"/>
            <person name="Verde I."/>
            <person name="Abbott A.G."/>
            <person name="Scalabrin S."/>
            <person name="Jung S."/>
            <person name="Shu S."/>
            <person name="Marroni F."/>
            <person name="Zhebentyayeva T."/>
            <person name="Dettori M.T."/>
            <person name="Grimwood J."/>
            <person name="Cattonaro F."/>
            <person name="Zuccolo A."/>
            <person name="Rossini L."/>
            <person name="Jenkins J."/>
            <person name="Vendramin E."/>
            <person name="Meisel L.A."/>
            <person name="Decroocq V."/>
            <person name="Sosinski B."/>
            <person name="Prochnik S."/>
            <person name="Mitros T."/>
            <person name="Policriti A."/>
            <person name="Cipriani G."/>
            <person name="Dondini L."/>
            <person name="Ficklin S."/>
            <person name="Goodstein D.M."/>
            <person name="Xuan P."/>
            <person name="Del Fabbro C."/>
            <person name="Aramini V."/>
            <person name="Copetti D."/>
            <person name="Gonzalez S."/>
            <person name="Horner D.S."/>
            <person name="Falchi R."/>
            <person name="Lucas S."/>
            <person name="Mica E."/>
            <person name="Maldonado J."/>
            <person name="Lazzari B."/>
            <person name="Bielenberg D."/>
            <person name="Pirona R."/>
            <person name="Miculan M."/>
            <person name="Barakat A."/>
            <person name="Testolin R."/>
            <person name="Stella A."/>
            <person name="Tartarini S."/>
            <person name="Tonutti P."/>
            <person name="Arus P."/>
            <person name="Orellana A."/>
            <person name="Wells C."/>
            <person name="Main D."/>
            <person name="Vizzotto G."/>
            <person name="Silva H."/>
            <person name="Salamini F."/>
            <person name="Schmutz J."/>
            <person name="Morgante M."/>
            <person name="Rokhsar D.S."/>
        </authorList>
    </citation>
    <scope>NUCLEOTIDE SEQUENCE [LARGE SCALE GENOMIC DNA]</scope>
    <source>
        <strain evidence="8">cv. Nemared</strain>
    </source>
</reference>
<dbReference type="AlphaFoldDB" id="A0A251PN64"/>
<dbReference type="Gene3D" id="1.50.10.130">
    <property type="entry name" value="Terpene synthase, N-terminal domain"/>
    <property type="match status" value="1"/>
</dbReference>
<dbReference type="InterPro" id="IPR036965">
    <property type="entry name" value="Terpene_synth_N_sf"/>
</dbReference>
<dbReference type="STRING" id="3760.A0A251PN64"/>
<dbReference type="SFLD" id="SFLDS00005">
    <property type="entry name" value="Isoprenoid_Synthase_Type_I"/>
    <property type="match status" value="1"/>
</dbReference>
<evidence type="ECO:0000259" key="5">
    <source>
        <dbReference type="Pfam" id="PF01397"/>
    </source>
</evidence>
<dbReference type="InterPro" id="IPR005630">
    <property type="entry name" value="Terpene_synthase_metal-bd"/>
</dbReference>
<name>A0A251PN64_PRUPE</name>
<dbReference type="Pfam" id="PF01397">
    <property type="entry name" value="Terpene_synth"/>
    <property type="match status" value="1"/>
</dbReference>
<keyword evidence="2" id="KW-0479">Metal-binding</keyword>
<dbReference type="InterPro" id="IPR034741">
    <property type="entry name" value="Terpene_cyclase-like_1_C"/>
</dbReference>
<dbReference type="InterPro" id="IPR008930">
    <property type="entry name" value="Terpenoid_cyclase/PrenylTrfase"/>
</dbReference>
<feature type="domain" description="Terpene synthase N-terminal" evidence="5">
    <location>
        <begin position="28"/>
        <end position="204"/>
    </location>
</feature>
<evidence type="ECO:0000313" key="7">
    <source>
        <dbReference type="EMBL" id="ONI13021.1"/>
    </source>
</evidence>
<dbReference type="InterPro" id="IPR044814">
    <property type="entry name" value="Terpene_cyclase_plant_C1"/>
</dbReference>
<dbReference type="CDD" id="cd00684">
    <property type="entry name" value="Terpene_cyclase_plant_C1"/>
    <property type="match status" value="1"/>
</dbReference>